<dbReference type="InterPro" id="IPR000489">
    <property type="entry name" value="Pterin-binding_dom"/>
</dbReference>
<dbReference type="NCBIfam" id="NF005719">
    <property type="entry name" value="PRK07535.1"/>
    <property type="match status" value="1"/>
</dbReference>
<dbReference type="AlphaFoldDB" id="A0A6J7XTI8"/>
<evidence type="ECO:0000256" key="4">
    <source>
        <dbReference type="ARBA" id="ARBA00022679"/>
    </source>
</evidence>
<evidence type="ECO:0000256" key="1">
    <source>
        <dbReference type="ARBA" id="ARBA00010398"/>
    </source>
</evidence>
<keyword evidence="3" id="KW-0846">Cobalamin</keyword>
<dbReference type="GO" id="GO:0046872">
    <property type="term" value="F:metal ion binding"/>
    <property type="evidence" value="ECO:0007669"/>
    <property type="project" value="UniProtKB-KW"/>
</dbReference>
<evidence type="ECO:0000259" key="7">
    <source>
        <dbReference type="PROSITE" id="PS50972"/>
    </source>
</evidence>
<evidence type="ECO:0000256" key="6">
    <source>
        <dbReference type="ARBA" id="ARBA00023285"/>
    </source>
</evidence>
<dbReference type="GO" id="GO:0008705">
    <property type="term" value="F:methionine synthase activity"/>
    <property type="evidence" value="ECO:0007669"/>
    <property type="project" value="TreeGrafter"/>
</dbReference>
<gene>
    <name evidence="8" type="ORF">UFOPK3554_00976</name>
</gene>
<organism evidence="8">
    <name type="scientific">freshwater metagenome</name>
    <dbReference type="NCBI Taxonomy" id="449393"/>
    <lineage>
        <taxon>unclassified sequences</taxon>
        <taxon>metagenomes</taxon>
        <taxon>ecological metagenomes</taxon>
    </lineage>
</organism>
<dbReference type="GO" id="GO:0050667">
    <property type="term" value="P:homocysteine metabolic process"/>
    <property type="evidence" value="ECO:0007669"/>
    <property type="project" value="TreeGrafter"/>
</dbReference>
<dbReference type="GO" id="GO:0005829">
    <property type="term" value="C:cytosol"/>
    <property type="evidence" value="ECO:0007669"/>
    <property type="project" value="TreeGrafter"/>
</dbReference>
<sequence>MHTVVQSASKSVTIGHDQPFCIIGERINPTGRKKFQELLRAGDLSTIAIDVEAQVKGGADMLDVNMGVPLTDEPALLAKAIKMIQTITDLPICIDSSVIEALQAGLEAYEGVALVNSMTGEDDRMEIILPLIKKHNAAIIALPNDETGIPATAAERMVITEKIIRTVEKHGISMDKLVIDPLAMTVGADPEAVKITLETIHLIREKWGLNMTLGASNISFGLPNRHALNAAFLPSAMSHGLTCAVMDARTPAINEAVRAADLLLGLDPWGGNWIARYRAQEAAKNEG</sequence>
<dbReference type="GO" id="GO:0032259">
    <property type="term" value="P:methylation"/>
    <property type="evidence" value="ECO:0007669"/>
    <property type="project" value="UniProtKB-KW"/>
</dbReference>
<proteinExistence type="inferred from homology"/>
<dbReference type="GO" id="GO:0031419">
    <property type="term" value="F:cobalamin binding"/>
    <property type="evidence" value="ECO:0007669"/>
    <property type="project" value="UniProtKB-KW"/>
</dbReference>
<dbReference type="PROSITE" id="PS50972">
    <property type="entry name" value="PTERIN_BINDING"/>
    <property type="match status" value="1"/>
</dbReference>
<dbReference type="EMBL" id="CAFBSG010000014">
    <property type="protein sequence ID" value="CAB5240654.1"/>
    <property type="molecule type" value="Genomic_DNA"/>
</dbReference>
<dbReference type="InterPro" id="IPR011005">
    <property type="entry name" value="Dihydropteroate_synth-like_sf"/>
</dbReference>
<dbReference type="SUPFAM" id="SSF51717">
    <property type="entry name" value="Dihydropteroate synthetase-like"/>
    <property type="match status" value="1"/>
</dbReference>
<dbReference type="Gene3D" id="3.20.20.20">
    <property type="entry name" value="Dihydropteroate synthase-like"/>
    <property type="match status" value="1"/>
</dbReference>
<reference evidence="8" key="1">
    <citation type="submission" date="2020-05" db="EMBL/GenBank/DDBJ databases">
        <authorList>
            <person name="Chiriac C."/>
            <person name="Salcher M."/>
            <person name="Ghai R."/>
            <person name="Kavagutti S V."/>
        </authorList>
    </citation>
    <scope>NUCLEOTIDE SEQUENCE</scope>
</reference>
<keyword evidence="6" id="KW-0170">Cobalt</keyword>
<evidence type="ECO:0000256" key="2">
    <source>
        <dbReference type="ARBA" id="ARBA00022603"/>
    </source>
</evidence>
<dbReference type="Pfam" id="PF00809">
    <property type="entry name" value="Pterin_bind"/>
    <property type="match status" value="1"/>
</dbReference>
<evidence type="ECO:0000256" key="3">
    <source>
        <dbReference type="ARBA" id="ARBA00022628"/>
    </source>
</evidence>
<accession>A0A6J7XTI8</accession>
<comment type="similarity">
    <text evidence="1">Belongs to the vitamin-B12 dependent methionine synthase family.</text>
</comment>
<dbReference type="PANTHER" id="PTHR45833:SF1">
    <property type="entry name" value="METHIONINE SYNTHASE"/>
    <property type="match status" value="1"/>
</dbReference>
<feature type="domain" description="Pterin-binding" evidence="7">
    <location>
        <begin position="20"/>
        <end position="264"/>
    </location>
</feature>
<dbReference type="GO" id="GO:0046653">
    <property type="term" value="P:tetrahydrofolate metabolic process"/>
    <property type="evidence" value="ECO:0007669"/>
    <property type="project" value="TreeGrafter"/>
</dbReference>
<keyword evidence="5" id="KW-0479">Metal-binding</keyword>
<keyword evidence="4" id="KW-0808">Transferase</keyword>
<evidence type="ECO:0000256" key="5">
    <source>
        <dbReference type="ARBA" id="ARBA00022723"/>
    </source>
</evidence>
<dbReference type="InterPro" id="IPR050554">
    <property type="entry name" value="Met_Synthase/Corrinoid"/>
</dbReference>
<protein>
    <submittedName>
        <fullName evidence="8">Unannotated protein</fullName>
    </submittedName>
</protein>
<evidence type="ECO:0000313" key="8">
    <source>
        <dbReference type="EMBL" id="CAB5240654.1"/>
    </source>
</evidence>
<name>A0A6J7XTI8_9ZZZZ</name>
<keyword evidence="2" id="KW-0489">Methyltransferase</keyword>
<dbReference type="PANTHER" id="PTHR45833">
    <property type="entry name" value="METHIONINE SYNTHASE"/>
    <property type="match status" value="1"/>
</dbReference>